<dbReference type="PROSITE" id="PS00012">
    <property type="entry name" value="PHOSPHOPANTETHEINE"/>
    <property type="match status" value="2"/>
</dbReference>
<feature type="domain" description="Ketosynthase family 3 (KS3)" evidence="11">
    <location>
        <begin position="3574"/>
        <end position="4006"/>
    </location>
</feature>
<dbReference type="InterPro" id="IPR050091">
    <property type="entry name" value="PKS_NRPS_Biosynth_Enz"/>
</dbReference>
<evidence type="ECO:0000256" key="1">
    <source>
        <dbReference type="ARBA" id="ARBA00004496"/>
    </source>
</evidence>
<dbReference type="PROSITE" id="PS52019">
    <property type="entry name" value="PKS_MFAS_DH"/>
    <property type="match status" value="3"/>
</dbReference>
<dbReference type="PROSITE" id="PS52004">
    <property type="entry name" value="KS3_2"/>
    <property type="match status" value="3"/>
</dbReference>
<dbReference type="Gene3D" id="3.40.50.720">
    <property type="entry name" value="NAD(P)-binding Rossmann-like Domain"/>
    <property type="match status" value="3"/>
</dbReference>
<dbReference type="Pfam" id="PF08659">
    <property type="entry name" value="KR"/>
    <property type="match status" value="3"/>
</dbReference>
<organism evidence="13 14">
    <name type="scientific">Chitiniphilus purpureus</name>
    <dbReference type="NCBI Taxonomy" id="2981137"/>
    <lineage>
        <taxon>Bacteria</taxon>
        <taxon>Pseudomonadati</taxon>
        <taxon>Pseudomonadota</taxon>
        <taxon>Betaproteobacteria</taxon>
        <taxon>Neisseriales</taxon>
        <taxon>Chitinibacteraceae</taxon>
        <taxon>Chitiniphilus</taxon>
    </lineage>
</organism>
<dbReference type="Pfam" id="PF21089">
    <property type="entry name" value="PKS_DH_N"/>
    <property type="match status" value="3"/>
</dbReference>
<dbReference type="InterPro" id="IPR036291">
    <property type="entry name" value="NAD(P)-bd_dom_sf"/>
</dbReference>
<evidence type="ECO:0000256" key="3">
    <source>
        <dbReference type="ARBA" id="ARBA00022450"/>
    </source>
</evidence>
<dbReference type="Gene3D" id="1.10.1240.100">
    <property type="match status" value="3"/>
</dbReference>
<dbReference type="SUPFAM" id="SSF47336">
    <property type="entry name" value="ACP-like"/>
    <property type="match status" value="3"/>
</dbReference>
<feature type="compositionally biased region" description="Low complexity" evidence="9">
    <location>
        <begin position="885"/>
        <end position="894"/>
    </location>
</feature>
<evidence type="ECO:0000256" key="6">
    <source>
        <dbReference type="ARBA" id="ARBA00022679"/>
    </source>
</evidence>
<reference evidence="13" key="1">
    <citation type="submission" date="2022-10" db="EMBL/GenBank/DDBJ databases">
        <title>Chitiniphilus purpureus sp. nov., a novel chitin-degrading bacterium isolated from crawfish pond sediment.</title>
        <authorList>
            <person name="Li K."/>
        </authorList>
    </citation>
    <scope>NUCLEOTIDE SEQUENCE</scope>
    <source>
        <strain evidence="13">CD1</strain>
    </source>
</reference>
<evidence type="ECO:0000256" key="8">
    <source>
        <dbReference type="PROSITE-ProRule" id="PRU01363"/>
    </source>
</evidence>
<dbReference type="Pfam" id="PF00109">
    <property type="entry name" value="ketoacyl-synt"/>
    <property type="match status" value="3"/>
</dbReference>
<feature type="domain" description="PKS/mFAS DH" evidence="12">
    <location>
        <begin position="1521"/>
        <end position="1806"/>
    </location>
</feature>
<dbReference type="InterPro" id="IPR036736">
    <property type="entry name" value="ACP-like_sf"/>
</dbReference>
<dbReference type="Gene3D" id="3.40.47.10">
    <property type="match status" value="3"/>
</dbReference>
<dbReference type="Pfam" id="PF21394">
    <property type="entry name" value="Beta-ketacyl_N"/>
    <property type="match status" value="1"/>
</dbReference>
<evidence type="ECO:0000256" key="9">
    <source>
        <dbReference type="SAM" id="MobiDB-lite"/>
    </source>
</evidence>
<proteinExistence type="predicted"/>
<evidence type="ECO:0000256" key="5">
    <source>
        <dbReference type="ARBA" id="ARBA00022553"/>
    </source>
</evidence>
<dbReference type="SMART" id="SM00823">
    <property type="entry name" value="PKS_PP"/>
    <property type="match status" value="3"/>
</dbReference>
<dbReference type="InterPro" id="IPR014031">
    <property type="entry name" value="Ketoacyl_synth_C"/>
</dbReference>
<dbReference type="SMART" id="SM00825">
    <property type="entry name" value="PKS_KS"/>
    <property type="match status" value="3"/>
</dbReference>
<keyword evidence="4" id="KW-0963">Cytoplasm</keyword>
<dbReference type="InterPro" id="IPR049490">
    <property type="entry name" value="C883_1060-like_KR_N"/>
</dbReference>
<dbReference type="InterPro" id="IPR049552">
    <property type="entry name" value="PKS_DH_N"/>
</dbReference>
<dbReference type="Pfam" id="PF00550">
    <property type="entry name" value="PP-binding"/>
    <property type="match status" value="3"/>
</dbReference>
<dbReference type="EMBL" id="CP106753">
    <property type="protein sequence ID" value="UXY16151.1"/>
    <property type="molecule type" value="Genomic_DNA"/>
</dbReference>
<dbReference type="CDD" id="cd00833">
    <property type="entry name" value="PKS"/>
    <property type="match status" value="3"/>
</dbReference>
<feature type="compositionally biased region" description="Pro residues" evidence="9">
    <location>
        <begin position="895"/>
        <end position="905"/>
    </location>
</feature>
<dbReference type="InterPro" id="IPR054514">
    <property type="entry name" value="RhiE-like_linker"/>
</dbReference>
<dbReference type="Gene3D" id="3.10.129.110">
    <property type="entry name" value="Polyketide synthase dehydratase"/>
    <property type="match status" value="3"/>
</dbReference>
<dbReference type="SMART" id="SM00826">
    <property type="entry name" value="PKS_DH"/>
    <property type="match status" value="3"/>
</dbReference>
<accession>A0ABY6DRP8</accession>
<dbReference type="InterPro" id="IPR013968">
    <property type="entry name" value="PKS_KR"/>
</dbReference>
<feature type="domain" description="Carrier" evidence="10">
    <location>
        <begin position="783"/>
        <end position="859"/>
    </location>
</feature>
<keyword evidence="6" id="KW-0808">Transferase</keyword>
<dbReference type="InterPro" id="IPR042104">
    <property type="entry name" value="PKS_dehydratase_sf"/>
</dbReference>
<dbReference type="InterPro" id="IPR020841">
    <property type="entry name" value="PKS_Beta-ketoAc_synthase_dom"/>
</dbReference>
<dbReference type="Gene3D" id="1.10.1200.10">
    <property type="entry name" value="ACP-like"/>
    <property type="match status" value="3"/>
</dbReference>
<feature type="domain" description="PKS/mFAS DH" evidence="12">
    <location>
        <begin position="4186"/>
        <end position="4465"/>
    </location>
</feature>
<feature type="region of interest" description="N-terminal hotdog fold" evidence="8">
    <location>
        <begin position="4186"/>
        <end position="4304"/>
    </location>
</feature>
<sequence>MIDFVEYIVAELKSARLSRQDALDLIRQFSGRGRDGAAPPLHPLLHRNASDLARQRYAASFGGDEFFLDGHRVATGSGAPLPVLPGVAYLEMARAALVDALPGHGGTDAVQLSDVVWLKPLVVDARTEVFIELRPAGDGVADTPVEFEIRSLAGQGEELHCRGLAAFAGEAPPPLDLPALGRRMQAGELDAQAVYAVYHRMGMRFGPAHQPVARVLRGEGEALARLALPTAVAGTLEAFTLHPSLLDGALQAALGLVGDPGALPQQPSLPFALDTLRVYAGCRPQMYAWVRRVGGSGAVARLDITLCDEAGRVCAVLQGFASRTLGTAEPRAAVPQQATHGLVLATPCWRAAALPDTAAAAPVQQQVLLCGLDRLLAPLRQQLPGGQVDVVPQGPDDPAGNFTAAALHCFETVRTLSAGKGGPVLLQLVVPDTPQARLLLGLSGLLKSATLEHPALRAQLLLVDPATDPATLAGWLAAEAGTGAPLVRRGAQAREVPGWQPLAETVPPLAFREGGVYLVTGGLGGLGGLFAAEILRRTVQARVILTGRAAPSAKTRRRLAALAADADVSRLAYLPLQLTDAAAVAALVRQIEAGYGRLDGILHCAGMIADKLIARKKPAEVAQVLAPKVAGTVHLDLASRHLDLDFLALFSSGAALMGNVGQADYAAANGFLDRYAHYRNELAARGERRGLTLSIDWPLWQEGGMPMPQPVLDAMRAATGMQPLGTASGMAAFQRSLAAGQPQTVVIEGELAAIRRTLFSDGATAPAPVATAPAQAIVAAPAQLAGQTRDYLRRQFAGLFKLPYQKVDAAAPLEKYGIDSILAMDLTRQLEKTFGALSKTLFFEYQTIDELTGYFLREHAAALEGLFHTAAPAQSAGPVPPAPAPVRSRLARAPQPSPQPQPAPHAEPIAIVGLSGRYPEARDLAAFWDNLRAGRDCIVEVPASRWDWRDYYSTDRSTPGAHYSKWGGFIDGVDEFDPLFFNIPPVDAELLDPQERLFLQHAWMAVEDAGYTRAGLQAAAQHGQPGEVGVYVGVMYGEYQLFGAEASLQGRRLGVPVSYASIANRVSYLLNLHGPSMTLDSMCSSSLTAIHLACQDLRLGRTALAIAGGVNVSIHPNKYLILSAGQYISGDGHCQSFGEGGDGYIPGEGVGVVLLKRLSDAERDGNHIYGVIRASALNHGGKTNGYSVPNPKAQAGVIDAALRECGIDAGDISYIEAHGTGTRLGDPIEIAALSQVFRRHTAARQFCALGSAKSNIGHCESAAGIAGLTKVLLQLKHRQIVPSLHSARLNPHIDFASTPFTVNQTLRPWDAPVRDGRTLPRIAGISSFGAGGSNAHLIVEEYTPPQAAPAGPQEAMLIPLSARTAPQLAQKAAELAAFLADHPDLSLAAVAYTLQLGREAMDCRLALVAQTLDGLTRQLQAWARGERELDDCFHGQADAGDGVSLLSQDEDMQEAIGKWIERRKLSRLAELWVRGLALDWQRLHAGRPGLLVSLPAYPFARERYWIGRSAGSAAGRAPALHPLLHANTSDFFAQRYASVFSGTEFFFSDHRVSLAGAAPQRMLPGVACLELARAAVELALPGTAGGRQLAIRHLAWAQPVLGDGGARLRIALTPHGESVVDFEVRGADGDDGPLHCQGQVTLDEAPPPAALDLAVLRARMTRGALAPAALYQAFAALGIHYGPALRGVVGLERGQDEVLATLALPAAAPAEGYVLHPALLDSALQATLGLLADPAQPLQAPAVPFALDAAVLAAPCTPRLLAWVRYADGTGHALRRIDIDLCDEDGRVCVALRGLALRTAAQPTAPSLLLACPQWQVPAAPDLPMPACGRHQVLLCGLPWLDLARLRAALPGIDAECLAPAGTPDAAERYRLAALACFEQLRAQPGHTPGQRMLFQLVAVDDGDAALLAGLAGLIDSARLEHPALIGQLVLIGRDDDEAVLAQALRAAQAHWGDTLIQAAAGVPRVRRWQPAAVAESMPWRDDGVYLITGGLGGLGMLFAAEIVARTPDATVVLTGRAELSTERRAGLDAWCAARGLAPGRLAYHRLDLEDLGAVEALVADLMGRHGRLTGVLHSAGMLRDSLIVNKRAEDFAQVLAPKVRGTLNLDLATQHTPLDFMVLFSSLAAALGNVGQADYAAANGFMDAFAGHRNRLAATGLRQGRTLSVGWPLWQDGGMQLDDAALQALADAAGMTPLATASGMRAFGAALALDADHVLVAQGDAVRLQRALARRHAPAAAAPPSVPAAASAGAQADVAQLHAGLQRYLIETLCELLRMPAHEVDARAPLEKYGMDSVLAMKLTQALERRFGSLSKTLFFEYQTIAALARHLAEAFPGIARELAGAAAPAVPLPPAPRALPARLRLAAPTRAVDDGIAIIGLAGRYPQAPDLATFWRNLAAGRDCITEIPPARWDHAPLFDPARNQPGKSYSKWGGFLDGVDAFDPLFFNISPKEAELIDPQERLFIETAWEAIEDAGYGKAALARHRVGVYVGAMWGQYELYGATPVAGGVPSSSFASIANRVSYFFDFQGPSLALDTMCSSSLTAIHLACEALRGGAADVALAGGVNVSIHPHKYLSLSQGNFASTDGRCRSFGEGGDGYVPGEGVGAVLLKPLQRALDDGDVIHAVIKASAINHGGKTNGYTVPNPVAQAALIREALERAAIDPAGIGYIETHGTGTALGDPIEITGLARAFDGADGGWHCAIGSVKSNIGHLEAAAGIAALTKVLLQLRHGQLVPSLHAERLNPHIDFGPTPFRVQRTLADWPQPAGQPRRAAISSFGAGGANAHLIVEEYRSASPVAAAPARPELFVLSARSRAALLAYAERMAACLADTTAPLSDIAFTAQVGRTPLPLRLAVIADDAAALRGTLRQWLQQVRTGMDAALPQGVYDGGARPARPVAVDDAAVGRLLAQRDLAGLAECWVAGGEIDFAQLARETRPRRTALPTYPFERERYWLDTRPLAAPPAPGQLVYYRERWQSAMPAGTGSDPGAAGPLWCLGADEALLAEATRRTGAPVVVVHYAAGYRRLGPYTYCVDPASEDDFAALLADLGGVLPAAIVQAVPDTGALAVRLDRGVFALHALCRTLIRHQPRQPIRIVALGSSALDGQGALHRGLAGYLGSLALEHPRFAWKVLAVDAGGSAAQTARAALDELCEADWHDGEVRIAPAASAPRRELRWIERYTPAQDDLGAALKHGGVYLVTGGLGGLGYQLGLHLAHRYRARLVLSGRSGLDARLQARLDELRRHGGEPVYLQADVADAAQAEMLVREATARFGRLDGVIHAAGVHRDAYILNKTRAEMVDVLAAKVAGTLNLDRATQATDLDLFVLFSSVAGALGNPGQADYGYANRFLDAFAQARQAQVAAGARSGRTLSIGWPFWAEGGMRIAPDDLARMAQRTGMAALPSAEGLVAWETLLRAPEAHGIVLYGEPARIAAYVERDDAGAASPPAAAPPMAPASLHQAAEHYLKALLGAEIRLAVERIDAEARFDDFGVDSMMVGRINARLEQDLGELPKTLLYEYATIAELAGYLAREARPALVRHLGDAGQPAAAPQPAAPAPSAAVAVAVPTDALPPHEDIAIIGLHGHFPGAESLEQYWRNLSEGRDLVTRVPDSRWDADAFFDPDPEQARQGKIYCQWGGFLEDVDKFDAAFFGIAPDEARLIDPQERLFIQSVWAAIEDAGYTRDSLKRRYPKARSADVGVFVGVTTNSYQLLGSQTAQGSVQAPGSLPWSIANRVSYFFDFQGPSMPVDTACSSSLVAIHFACESLKQQECQVAIAGGVNLYLHPAKYQSLCRRGMLALDGKCRSFGDGDDGFIPGEGVGALVLKPLSRAIAERDHIYGVLAASVCEHSGRSNGYAAPNPNSQARLIEQALDKAGVDAESIGYVEGHGTGTQLGDSLEVVSMTQAFRKHTQKRRYCPLGAVKANVGHAESAAGIAGVAKILLQFKHRQIAPTIHSEQVNPNIDFENSPFYLQHALTPWPAQSGVPRRALINSFGAGGVNACLILQEYVAPAATGEPAAGPQLIVLSARDDARLRHSAAQLQAHLVAQPGIDLARLAYTLQAGREAMAQRLAVVVPDGAALLAALASFAAGEAVPGMLLGRVEPHRARSASRQDERAQMKTLFVQDALEALAQRWVAGVEIDWDDCHGAHHPARLPLPTYPFAKERYWVSDMPVPPAVTPAAAARLHPLVDGNVSTLHQVRFASLLAGSEYYGRDHQVNGAPLFPGAGFLEIACVVGAIAGEAPVARIEDIVWAQPLRLDASPRQIMTLLKPDGAQAQYAIVSFDDENERVLHAEGRLCYGAAGIAEPACQPEVLMQRAHTVHPGAACYRQLAGLGLHYGPAFQSIEALHVGEGFALSRLRLPALLQPGFEQYVLHPCLIDGALQTVLGMAAGADPDTAYLPFALDRVHILRPLPQACYAWVTPVGTQSMAPQLRQFDIRLLSDSGEVLVKLENFCVRAVPGTALSQPRETGQPAVMQ</sequence>
<evidence type="ECO:0000259" key="12">
    <source>
        <dbReference type="PROSITE" id="PS52019"/>
    </source>
</evidence>
<feature type="active site" description="Proton acceptor; for dehydratase activity" evidence="8">
    <location>
        <position position="71"/>
    </location>
</feature>
<feature type="active site" description="Proton acceptor; for dehydratase activity" evidence="8">
    <location>
        <position position="4215"/>
    </location>
</feature>
<feature type="region of interest" description="Disordered" evidence="9">
    <location>
        <begin position="874"/>
        <end position="906"/>
    </location>
</feature>
<feature type="region of interest" description="N-terminal hotdog fold" evidence="8">
    <location>
        <begin position="42"/>
        <end position="172"/>
    </location>
</feature>
<dbReference type="Pfam" id="PF02801">
    <property type="entry name" value="Ketoacyl-synt_C"/>
    <property type="match status" value="3"/>
</dbReference>
<feature type="domain" description="Ketosynthase family 3 (KS3)" evidence="11">
    <location>
        <begin position="2371"/>
        <end position="2791"/>
    </location>
</feature>
<dbReference type="PROSITE" id="PS00606">
    <property type="entry name" value="KS3_1"/>
    <property type="match status" value="1"/>
</dbReference>
<dbReference type="InterPro" id="IPR016039">
    <property type="entry name" value="Thiolase-like"/>
</dbReference>
<feature type="domain" description="Ketosynthase family 3 (KS3)" evidence="11">
    <location>
        <begin position="906"/>
        <end position="1341"/>
    </location>
</feature>
<dbReference type="SMART" id="SM00822">
    <property type="entry name" value="PKS_KR"/>
    <property type="match status" value="3"/>
</dbReference>
<comment type="subcellular location">
    <subcellularLocation>
        <location evidence="1">Cytoplasm</location>
    </subcellularLocation>
</comment>
<keyword evidence="5" id="KW-0597">Phosphoprotein</keyword>
<dbReference type="InterPro" id="IPR014030">
    <property type="entry name" value="Ketoacyl_synth_N"/>
</dbReference>
<feature type="region of interest" description="C-terminal hotdog fold" evidence="8">
    <location>
        <begin position="1661"/>
        <end position="1806"/>
    </location>
</feature>
<dbReference type="InterPro" id="IPR049900">
    <property type="entry name" value="PKS_mFAS_DH"/>
</dbReference>
<dbReference type="InterPro" id="IPR006162">
    <property type="entry name" value="Ppantetheine_attach_site"/>
</dbReference>
<feature type="domain" description="PKS/mFAS DH" evidence="12">
    <location>
        <begin position="42"/>
        <end position="331"/>
    </location>
</feature>
<dbReference type="InterPro" id="IPR020807">
    <property type="entry name" value="PKS_DH"/>
</dbReference>
<evidence type="ECO:0000256" key="2">
    <source>
        <dbReference type="ARBA" id="ARBA00004792"/>
    </source>
</evidence>
<keyword evidence="14" id="KW-1185">Reference proteome</keyword>
<evidence type="ECO:0000256" key="4">
    <source>
        <dbReference type="ARBA" id="ARBA00022490"/>
    </source>
</evidence>
<evidence type="ECO:0000313" key="13">
    <source>
        <dbReference type="EMBL" id="UXY16151.1"/>
    </source>
</evidence>
<evidence type="ECO:0000313" key="14">
    <source>
        <dbReference type="Proteomes" id="UP001061302"/>
    </source>
</evidence>
<feature type="active site" description="Proton donor; for dehydratase activity" evidence="8">
    <location>
        <position position="1721"/>
    </location>
</feature>
<dbReference type="SMART" id="SM01294">
    <property type="entry name" value="PKS_PP_betabranch"/>
    <property type="match status" value="2"/>
</dbReference>
<feature type="active site" description="Proton donor; for dehydratase activity" evidence="8">
    <location>
        <position position="247"/>
    </location>
</feature>
<keyword evidence="7" id="KW-0677">Repeat</keyword>
<keyword evidence="3" id="KW-0596">Phosphopantetheine</keyword>
<feature type="region of interest" description="N-terminal hotdog fold" evidence="8">
    <location>
        <begin position="1521"/>
        <end position="1647"/>
    </location>
</feature>
<evidence type="ECO:0000259" key="10">
    <source>
        <dbReference type="PROSITE" id="PS50075"/>
    </source>
</evidence>
<dbReference type="Pfam" id="PF14765">
    <property type="entry name" value="PS-DH"/>
    <property type="match status" value="3"/>
</dbReference>
<dbReference type="RefSeq" id="WP_263125592.1">
    <property type="nucleotide sequence ID" value="NZ_CP106753.1"/>
</dbReference>
<feature type="domain" description="Carrier" evidence="10">
    <location>
        <begin position="2257"/>
        <end position="2333"/>
    </location>
</feature>
<evidence type="ECO:0000259" key="11">
    <source>
        <dbReference type="PROSITE" id="PS52004"/>
    </source>
</evidence>
<dbReference type="SUPFAM" id="SSF53901">
    <property type="entry name" value="Thiolase-like"/>
    <property type="match status" value="3"/>
</dbReference>
<dbReference type="PROSITE" id="PS50075">
    <property type="entry name" value="CARRIER"/>
    <property type="match status" value="3"/>
</dbReference>
<feature type="region of interest" description="C-terminal hotdog fold" evidence="8">
    <location>
        <begin position="4319"/>
        <end position="4465"/>
    </location>
</feature>
<dbReference type="Proteomes" id="UP001061302">
    <property type="component" value="Chromosome"/>
</dbReference>
<dbReference type="PANTHER" id="PTHR43775">
    <property type="entry name" value="FATTY ACID SYNTHASE"/>
    <property type="match status" value="1"/>
</dbReference>
<feature type="region of interest" description="C-terminal hotdog fold" evidence="8">
    <location>
        <begin position="185"/>
        <end position="331"/>
    </location>
</feature>
<protein>
    <submittedName>
        <fullName evidence="13">SDR family NAD(P)-dependent oxidoreductase</fullName>
    </submittedName>
</protein>
<feature type="active site" description="Proton donor; for dehydratase activity" evidence="8">
    <location>
        <position position="4380"/>
    </location>
</feature>
<evidence type="ECO:0000256" key="7">
    <source>
        <dbReference type="ARBA" id="ARBA00022737"/>
    </source>
</evidence>
<dbReference type="InterPro" id="IPR018201">
    <property type="entry name" value="Ketoacyl_synth_AS"/>
</dbReference>
<dbReference type="InterPro" id="IPR049551">
    <property type="entry name" value="PKS_DH_C"/>
</dbReference>
<feature type="active site" description="Proton acceptor; for dehydratase activity" evidence="8">
    <location>
        <position position="1550"/>
    </location>
</feature>
<comment type="pathway">
    <text evidence="2">Antibiotic biosynthesis.</text>
</comment>
<dbReference type="InterPro" id="IPR020806">
    <property type="entry name" value="PKS_PP-bd"/>
</dbReference>
<dbReference type="InterPro" id="IPR057326">
    <property type="entry name" value="KR_dom"/>
</dbReference>
<dbReference type="SUPFAM" id="SSF51735">
    <property type="entry name" value="NAD(P)-binding Rossmann-fold domains"/>
    <property type="match status" value="4"/>
</dbReference>
<dbReference type="PANTHER" id="PTHR43775:SF37">
    <property type="entry name" value="SI:DKEY-61P9.11"/>
    <property type="match status" value="1"/>
</dbReference>
<dbReference type="CDD" id="cd08953">
    <property type="entry name" value="KR_2_SDR_x"/>
    <property type="match status" value="3"/>
</dbReference>
<dbReference type="InterPro" id="IPR009081">
    <property type="entry name" value="PP-bd_ACP"/>
</dbReference>
<feature type="domain" description="Carrier" evidence="10">
    <location>
        <begin position="3460"/>
        <end position="3533"/>
    </location>
</feature>
<gene>
    <name evidence="13" type="ORF">N8I74_03790</name>
</gene>
<name>A0ABY6DRP8_9NEIS</name>
<dbReference type="Pfam" id="PF22336">
    <property type="entry name" value="RhiE-like_linker"/>
    <property type="match status" value="3"/>
</dbReference>